<keyword evidence="6" id="KW-1185">Reference proteome</keyword>
<dbReference type="Gene3D" id="3.40.50.1110">
    <property type="entry name" value="SGNH hydrolase"/>
    <property type="match status" value="1"/>
</dbReference>
<dbReference type="Pfam" id="PF13472">
    <property type="entry name" value="Lipase_GDSL_2"/>
    <property type="match status" value="1"/>
</dbReference>
<reference evidence="5 6" key="1">
    <citation type="submission" date="2024-06" db="EMBL/GenBank/DDBJ databases">
        <authorList>
            <person name="Chen R.Y."/>
        </authorList>
    </citation>
    <scope>NUCLEOTIDE SEQUENCE [LARGE SCALE GENOMIC DNA]</scope>
    <source>
        <strain evidence="5 6">D2</strain>
    </source>
</reference>
<proteinExistence type="inferred from homology"/>
<protein>
    <submittedName>
        <fullName evidence="5">Rhamnogalacturonan acetylesterase</fullName>
    </submittedName>
</protein>
<dbReference type="PROSITE" id="PS51257">
    <property type="entry name" value="PROKAR_LIPOPROTEIN"/>
    <property type="match status" value="1"/>
</dbReference>
<evidence type="ECO:0000259" key="4">
    <source>
        <dbReference type="Pfam" id="PF13472"/>
    </source>
</evidence>
<comment type="similarity">
    <text evidence="1">Belongs to the 'GDSL' lipolytic enzyme family.</text>
</comment>
<dbReference type="SUPFAM" id="SSF52266">
    <property type="entry name" value="SGNH hydrolase"/>
    <property type="match status" value="1"/>
</dbReference>
<evidence type="ECO:0000313" key="6">
    <source>
        <dbReference type="Proteomes" id="UP001467690"/>
    </source>
</evidence>
<dbReference type="InterPro" id="IPR036514">
    <property type="entry name" value="SGNH_hydro_sf"/>
</dbReference>
<feature type="domain" description="SGNH hydrolase-type esterase" evidence="4">
    <location>
        <begin position="39"/>
        <end position="195"/>
    </location>
</feature>
<evidence type="ECO:0000256" key="2">
    <source>
        <dbReference type="ARBA" id="ARBA00022801"/>
    </source>
</evidence>
<keyword evidence="2" id="KW-0378">Hydrolase</keyword>
<dbReference type="EMBL" id="JBELOE010000265">
    <property type="protein sequence ID" value="MER2493448.1"/>
    <property type="molecule type" value="Genomic_DNA"/>
</dbReference>
<dbReference type="CDD" id="cd01821">
    <property type="entry name" value="Rhamnogalacturan_acetylesterase_like"/>
    <property type="match status" value="1"/>
</dbReference>
<accession>A0ABV1RKI1</accession>
<keyword evidence="3" id="KW-0732">Signal</keyword>
<feature type="signal peptide" evidence="3">
    <location>
        <begin position="1"/>
        <end position="25"/>
    </location>
</feature>
<evidence type="ECO:0000313" key="5">
    <source>
        <dbReference type="EMBL" id="MER2493448.1"/>
    </source>
</evidence>
<dbReference type="InterPro" id="IPR037459">
    <property type="entry name" value="RhgT-like"/>
</dbReference>
<evidence type="ECO:0000256" key="3">
    <source>
        <dbReference type="SAM" id="SignalP"/>
    </source>
</evidence>
<name>A0ABV1RKI1_9ALTE</name>
<organism evidence="5 6">
    <name type="scientific">Catenovulum sediminis</name>
    <dbReference type="NCBI Taxonomy" id="1740262"/>
    <lineage>
        <taxon>Bacteria</taxon>
        <taxon>Pseudomonadati</taxon>
        <taxon>Pseudomonadota</taxon>
        <taxon>Gammaproteobacteria</taxon>
        <taxon>Alteromonadales</taxon>
        <taxon>Alteromonadaceae</taxon>
        <taxon>Catenovulum</taxon>
    </lineage>
</organism>
<feature type="chain" id="PRO_5045217045" evidence="3">
    <location>
        <begin position="26"/>
        <end position="252"/>
    </location>
</feature>
<comment type="caution">
    <text evidence="5">The sequence shown here is derived from an EMBL/GenBank/DDBJ whole genome shotgun (WGS) entry which is preliminary data.</text>
</comment>
<dbReference type="RefSeq" id="WP_143872588.1">
    <property type="nucleotide sequence ID" value="NZ_CP041660.1"/>
</dbReference>
<dbReference type="PANTHER" id="PTHR43695:SF1">
    <property type="entry name" value="RHAMNOGALACTURONAN ACETYLESTERASE"/>
    <property type="match status" value="1"/>
</dbReference>
<gene>
    <name evidence="5" type="ORF">ABS311_16340</name>
</gene>
<dbReference type="Proteomes" id="UP001467690">
    <property type="component" value="Unassembled WGS sequence"/>
</dbReference>
<dbReference type="PANTHER" id="PTHR43695">
    <property type="entry name" value="PUTATIVE (AFU_ORTHOLOGUE AFUA_2G17250)-RELATED"/>
    <property type="match status" value="1"/>
</dbReference>
<dbReference type="InterPro" id="IPR013830">
    <property type="entry name" value="SGNH_hydro"/>
</dbReference>
<evidence type="ECO:0000256" key="1">
    <source>
        <dbReference type="ARBA" id="ARBA00008668"/>
    </source>
</evidence>
<sequence length="252" mass="28481">MSFLKSSRFRLWLVVLSLFAISACAIQQPVKENSPRVFVVGDSTASYYKPERYPRTGWAMRLQNHLADGVEVVNAAVSGRSSRSFIEEGHFNKVKEQIKQGDYLLIQFGHNDQKTTNNRFTDPDNTYRDYLTQYINAARQAGANPVLVTSINRYKFSQNGKLFLTLGDYPKAMHELGRTLSVPVIALNQKTKTLYETLGPEKSKKLFLFYAPGEYAAYPNGVSDRTHLSVWGADEVVSLVVEDLKQIAPELF</sequence>